<proteinExistence type="predicted"/>
<dbReference type="OrthoDB" id="291697at2"/>
<dbReference type="EMBL" id="CP036263">
    <property type="protein sequence ID" value="QDS98242.1"/>
    <property type="molecule type" value="Genomic_DNA"/>
</dbReference>
<accession>A0A517MTQ4</accession>
<dbReference type="RefSeq" id="WP_145059239.1">
    <property type="nucleotide sequence ID" value="NZ_CP036263.1"/>
</dbReference>
<evidence type="ECO:0000313" key="2">
    <source>
        <dbReference type="Proteomes" id="UP000319852"/>
    </source>
</evidence>
<dbReference type="AlphaFoldDB" id="A0A517MTQ4"/>
<organism evidence="1 2">
    <name type="scientific">Adhaeretor mobilis</name>
    <dbReference type="NCBI Taxonomy" id="1930276"/>
    <lineage>
        <taxon>Bacteria</taxon>
        <taxon>Pseudomonadati</taxon>
        <taxon>Planctomycetota</taxon>
        <taxon>Planctomycetia</taxon>
        <taxon>Pirellulales</taxon>
        <taxon>Lacipirellulaceae</taxon>
        <taxon>Adhaeretor</taxon>
    </lineage>
</organism>
<protein>
    <recommendedName>
        <fullName evidence="3">Carboxypeptidase regulatory-like domain-containing protein</fullName>
    </recommendedName>
</protein>
<keyword evidence="2" id="KW-1185">Reference proteome</keyword>
<reference evidence="1 2" key="1">
    <citation type="submission" date="2019-02" db="EMBL/GenBank/DDBJ databases">
        <title>Deep-cultivation of Planctomycetes and their phenomic and genomic characterization uncovers novel biology.</title>
        <authorList>
            <person name="Wiegand S."/>
            <person name="Jogler M."/>
            <person name="Boedeker C."/>
            <person name="Pinto D."/>
            <person name="Vollmers J."/>
            <person name="Rivas-Marin E."/>
            <person name="Kohn T."/>
            <person name="Peeters S.H."/>
            <person name="Heuer A."/>
            <person name="Rast P."/>
            <person name="Oberbeckmann S."/>
            <person name="Bunk B."/>
            <person name="Jeske O."/>
            <person name="Meyerdierks A."/>
            <person name="Storesund J.E."/>
            <person name="Kallscheuer N."/>
            <person name="Luecker S."/>
            <person name="Lage O.M."/>
            <person name="Pohl T."/>
            <person name="Merkel B.J."/>
            <person name="Hornburger P."/>
            <person name="Mueller R.-W."/>
            <person name="Bruemmer F."/>
            <person name="Labrenz M."/>
            <person name="Spormann A.M."/>
            <person name="Op den Camp H."/>
            <person name="Overmann J."/>
            <person name="Amann R."/>
            <person name="Jetten M.S.M."/>
            <person name="Mascher T."/>
            <person name="Medema M.H."/>
            <person name="Devos D.P."/>
            <person name="Kaster A.-K."/>
            <person name="Ovreas L."/>
            <person name="Rohde M."/>
            <person name="Galperin M.Y."/>
            <person name="Jogler C."/>
        </authorList>
    </citation>
    <scope>NUCLEOTIDE SEQUENCE [LARGE SCALE GENOMIC DNA]</scope>
    <source>
        <strain evidence="1 2">HG15A2</strain>
    </source>
</reference>
<dbReference type="Proteomes" id="UP000319852">
    <property type="component" value="Chromosome"/>
</dbReference>
<sequence>MCAACLLVGAAGCGSGTRGLAPVSGVVTLDGEPVTTGRIEFHPSSGRPASGEIKSDGRYQLTTFQSHDGAKPGKYRVTITSQRIPEVGPVYKSFEDELAGNMVESGQSQQSGKQSTQITWLVPQKFSIVSTSGLEAEVGDDGGEIDFELQTKP</sequence>
<evidence type="ECO:0008006" key="3">
    <source>
        <dbReference type="Google" id="ProtNLM"/>
    </source>
</evidence>
<name>A0A517MTQ4_9BACT</name>
<evidence type="ECO:0000313" key="1">
    <source>
        <dbReference type="EMBL" id="QDS98242.1"/>
    </source>
</evidence>
<dbReference type="KEGG" id="amob:HG15A2_15150"/>
<gene>
    <name evidence="1" type="ORF">HG15A2_15150</name>
</gene>